<dbReference type="GO" id="GO:0016747">
    <property type="term" value="F:acyltransferase activity, transferring groups other than amino-acyl groups"/>
    <property type="evidence" value="ECO:0007669"/>
    <property type="project" value="InterPro"/>
</dbReference>
<reference evidence="3" key="1">
    <citation type="submission" date="2020-09" db="EMBL/GenBank/DDBJ databases">
        <authorList>
            <person name="Kim M.K."/>
        </authorList>
    </citation>
    <scope>NUCLEOTIDE SEQUENCE</scope>
    <source>
        <strain evidence="3">BT702</strain>
    </source>
</reference>
<keyword evidence="1" id="KW-0472">Membrane</keyword>
<comment type="caution">
    <text evidence="3">The sequence shown here is derived from an EMBL/GenBank/DDBJ whole genome shotgun (WGS) entry which is preliminary data.</text>
</comment>
<evidence type="ECO:0000313" key="4">
    <source>
        <dbReference type="Proteomes" id="UP000598820"/>
    </source>
</evidence>
<keyword evidence="1" id="KW-0812">Transmembrane</keyword>
<dbReference type="InterPro" id="IPR050623">
    <property type="entry name" value="Glucan_succinyl_AcylTrfase"/>
</dbReference>
<proteinExistence type="predicted"/>
<dbReference type="PANTHER" id="PTHR36927">
    <property type="entry name" value="BLR4337 PROTEIN"/>
    <property type="match status" value="1"/>
</dbReference>
<feature type="transmembrane region" description="Helical" evidence="1">
    <location>
        <begin position="255"/>
        <end position="274"/>
    </location>
</feature>
<keyword evidence="3" id="KW-0808">Transferase</keyword>
<feature type="transmembrane region" description="Helical" evidence="1">
    <location>
        <begin position="337"/>
        <end position="355"/>
    </location>
</feature>
<keyword evidence="3" id="KW-0012">Acyltransferase</keyword>
<feature type="transmembrane region" description="Helical" evidence="1">
    <location>
        <begin position="361"/>
        <end position="378"/>
    </location>
</feature>
<feature type="transmembrane region" description="Helical" evidence="1">
    <location>
        <begin position="189"/>
        <end position="208"/>
    </location>
</feature>
<accession>A0A926Y585</accession>
<feature type="transmembrane region" description="Helical" evidence="1">
    <location>
        <begin position="12"/>
        <end position="31"/>
    </location>
</feature>
<sequence>METEKTRMVWLDYLRAFVTLLVVAHHAALAYPTFAYFNPAHYISSTAPIVDEQRWAGMDTLIGFNDIFFMPLMFFISGLFVYRGLTKKGVKSYLKDRLLRLGLPFLVAEVVLIPLAYLPTYYVATHDTSLSGFLNDYIFTQEWPVGPPWFIWLLLAFDVVAALIFSEWPTFFTRVGQWLTHLSEQPLRLGAVLYVVVALSFIPLSLWVGQYTWIGNWGPFDFQLNRVIFYLLFFLLGGCLGATFWQNYFFHNNRLFGIGWPFWLGVSLVCYVLIRLVAEFGAEQVKQGNWTETIGYLFFDLAFIASCLTSICACLSVFRQTIFKPNLIWQTLSANAYGIYVVHYCFVTWLQFALLRLDVVVSLKFTFVFIGALGLSYLSSRLLRQNISVAKIL</sequence>
<dbReference type="Pfam" id="PF01757">
    <property type="entry name" value="Acyl_transf_3"/>
    <property type="match status" value="1"/>
</dbReference>
<organism evidence="3 4">
    <name type="scientific">Spirosoma profusum</name>
    <dbReference type="NCBI Taxonomy" id="2771354"/>
    <lineage>
        <taxon>Bacteria</taxon>
        <taxon>Pseudomonadati</taxon>
        <taxon>Bacteroidota</taxon>
        <taxon>Cytophagia</taxon>
        <taxon>Cytophagales</taxon>
        <taxon>Cytophagaceae</taxon>
        <taxon>Spirosoma</taxon>
    </lineage>
</organism>
<feature type="transmembrane region" description="Helical" evidence="1">
    <location>
        <begin position="67"/>
        <end position="86"/>
    </location>
</feature>
<name>A0A926Y585_9BACT</name>
<feature type="transmembrane region" description="Helical" evidence="1">
    <location>
        <begin position="294"/>
        <end position="317"/>
    </location>
</feature>
<dbReference type="RefSeq" id="WP_190890545.1">
    <property type="nucleotide sequence ID" value="NZ_JACWZY010000029.1"/>
</dbReference>
<dbReference type="AlphaFoldDB" id="A0A926Y585"/>
<feature type="transmembrane region" description="Helical" evidence="1">
    <location>
        <begin position="98"/>
        <end position="118"/>
    </location>
</feature>
<dbReference type="EMBL" id="JACWZY010000029">
    <property type="protein sequence ID" value="MBD2704181.1"/>
    <property type="molecule type" value="Genomic_DNA"/>
</dbReference>
<feature type="domain" description="Acyltransferase 3" evidence="2">
    <location>
        <begin position="9"/>
        <end position="380"/>
    </location>
</feature>
<evidence type="ECO:0000256" key="1">
    <source>
        <dbReference type="SAM" id="Phobius"/>
    </source>
</evidence>
<keyword evidence="4" id="KW-1185">Reference proteome</keyword>
<gene>
    <name evidence="3" type="ORF">IC229_26290</name>
</gene>
<dbReference type="InterPro" id="IPR002656">
    <property type="entry name" value="Acyl_transf_3_dom"/>
</dbReference>
<dbReference type="Proteomes" id="UP000598820">
    <property type="component" value="Unassembled WGS sequence"/>
</dbReference>
<dbReference type="PANTHER" id="PTHR36927:SF4">
    <property type="entry name" value="BLR5718 PROTEIN"/>
    <property type="match status" value="1"/>
</dbReference>
<protein>
    <submittedName>
        <fullName evidence="3">Acyltransferase</fullName>
    </submittedName>
</protein>
<feature type="transmembrane region" description="Helical" evidence="1">
    <location>
        <begin position="228"/>
        <end position="248"/>
    </location>
</feature>
<keyword evidence="1" id="KW-1133">Transmembrane helix</keyword>
<evidence type="ECO:0000259" key="2">
    <source>
        <dbReference type="Pfam" id="PF01757"/>
    </source>
</evidence>
<feature type="transmembrane region" description="Helical" evidence="1">
    <location>
        <begin position="149"/>
        <end position="168"/>
    </location>
</feature>
<evidence type="ECO:0000313" key="3">
    <source>
        <dbReference type="EMBL" id="MBD2704181.1"/>
    </source>
</evidence>